<proteinExistence type="predicted"/>
<organism evidence="1 2">
    <name type="scientific">Austropuccinia psidii MF-1</name>
    <dbReference type="NCBI Taxonomy" id="1389203"/>
    <lineage>
        <taxon>Eukaryota</taxon>
        <taxon>Fungi</taxon>
        <taxon>Dikarya</taxon>
        <taxon>Basidiomycota</taxon>
        <taxon>Pucciniomycotina</taxon>
        <taxon>Pucciniomycetes</taxon>
        <taxon>Pucciniales</taxon>
        <taxon>Sphaerophragmiaceae</taxon>
        <taxon>Austropuccinia</taxon>
    </lineage>
</organism>
<sequence length="196" mass="22771">MKARILKELQEKVSSYPSSIRIRIQGEKIAVKISTRLEFITSFPTKPWRKLLLIKNMEIIKEEAIDKVKQLVRDRKPQDVQIFMDGSNILDKGKGAEAVIMPSGLTVARKITETTLATNFELELVEIKLAIELIRRELYSKGKDKNQWKKYIFSVTTRGVTMLSSRPQERELFPKRLLNQLKDRLILEICRSHSTM</sequence>
<accession>A0A9Q3DBB8</accession>
<gene>
    <name evidence="1" type="ORF">O181_039969</name>
</gene>
<keyword evidence="2" id="KW-1185">Reference proteome</keyword>
<evidence type="ECO:0000313" key="2">
    <source>
        <dbReference type="Proteomes" id="UP000765509"/>
    </source>
</evidence>
<name>A0A9Q3DBB8_9BASI</name>
<protein>
    <submittedName>
        <fullName evidence="1">Uncharacterized protein</fullName>
    </submittedName>
</protein>
<comment type="caution">
    <text evidence="1">The sequence shown here is derived from an EMBL/GenBank/DDBJ whole genome shotgun (WGS) entry which is preliminary data.</text>
</comment>
<dbReference type="EMBL" id="AVOT02015725">
    <property type="protein sequence ID" value="MBW0500254.1"/>
    <property type="molecule type" value="Genomic_DNA"/>
</dbReference>
<evidence type="ECO:0000313" key="1">
    <source>
        <dbReference type="EMBL" id="MBW0500254.1"/>
    </source>
</evidence>
<dbReference type="Proteomes" id="UP000765509">
    <property type="component" value="Unassembled WGS sequence"/>
</dbReference>
<dbReference type="AlphaFoldDB" id="A0A9Q3DBB8"/>
<reference evidence="1" key="1">
    <citation type="submission" date="2021-03" db="EMBL/GenBank/DDBJ databases">
        <title>Draft genome sequence of rust myrtle Austropuccinia psidii MF-1, a brazilian biotype.</title>
        <authorList>
            <person name="Quecine M.C."/>
            <person name="Pachon D.M.R."/>
            <person name="Bonatelli M.L."/>
            <person name="Correr F.H."/>
            <person name="Franceschini L.M."/>
            <person name="Leite T.F."/>
            <person name="Margarido G.R.A."/>
            <person name="Almeida C.A."/>
            <person name="Ferrarezi J.A."/>
            <person name="Labate C.A."/>
        </authorList>
    </citation>
    <scope>NUCLEOTIDE SEQUENCE</scope>
    <source>
        <strain evidence="1">MF-1</strain>
    </source>
</reference>
<dbReference type="OrthoDB" id="6508425at2759"/>